<dbReference type="STRING" id="97972.A0A2V1DBP9"/>
<name>A0A2V1DBP9_9PLEO</name>
<keyword evidence="2" id="KW-0479">Metal-binding</keyword>
<evidence type="ECO:0000259" key="6">
    <source>
        <dbReference type="SMART" id="SM00906"/>
    </source>
</evidence>
<organism evidence="7 8">
    <name type="scientific">Periconia macrospinosa</name>
    <dbReference type="NCBI Taxonomy" id="97972"/>
    <lineage>
        <taxon>Eukaryota</taxon>
        <taxon>Fungi</taxon>
        <taxon>Dikarya</taxon>
        <taxon>Ascomycota</taxon>
        <taxon>Pezizomycotina</taxon>
        <taxon>Dothideomycetes</taxon>
        <taxon>Pleosporomycetidae</taxon>
        <taxon>Pleosporales</taxon>
        <taxon>Massarineae</taxon>
        <taxon>Periconiaceae</taxon>
        <taxon>Periconia</taxon>
    </lineage>
</organism>
<keyword evidence="8" id="KW-1185">Reference proteome</keyword>
<feature type="non-terminal residue" evidence="7">
    <location>
        <position position="380"/>
    </location>
</feature>
<dbReference type="InterPro" id="IPR050815">
    <property type="entry name" value="TF_fung"/>
</dbReference>
<evidence type="ECO:0000256" key="1">
    <source>
        <dbReference type="ARBA" id="ARBA00004123"/>
    </source>
</evidence>
<dbReference type="AlphaFoldDB" id="A0A2V1DBP9"/>
<gene>
    <name evidence="7" type="ORF">DM02DRAFT_474633</name>
</gene>
<dbReference type="GO" id="GO:0000981">
    <property type="term" value="F:DNA-binding transcription factor activity, RNA polymerase II-specific"/>
    <property type="evidence" value="ECO:0007669"/>
    <property type="project" value="InterPro"/>
</dbReference>
<proteinExistence type="predicted"/>
<evidence type="ECO:0000256" key="4">
    <source>
        <dbReference type="ARBA" id="ARBA00023163"/>
    </source>
</evidence>
<dbReference type="CDD" id="cd12148">
    <property type="entry name" value="fungal_TF_MHR"/>
    <property type="match status" value="1"/>
</dbReference>
<evidence type="ECO:0000256" key="3">
    <source>
        <dbReference type="ARBA" id="ARBA00023015"/>
    </source>
</evidence>
<dbReference type="PANTHER" id="PTHR47338:SF10">
    <property type="entry name" value="TRANSCRIPTION FACTOR DOMAIN-CONTAINING PROTEIN-RELATED"/>
    <property type="match status" value="1"/>
</dbReference>
<evidence type="ECO:0000256" key="5">
    <source>
        <dbReference type="ARBA" id="ARBA00023242"/>
    </source>
</evidence>
<dbReference type="PANTHER" id="PTHR47338">
    <property type="entry name" value="ZN(II)2CYS6 TRANSCRIPTION FACTOR (EUROFUNG)-RELATED"/>
    <property type="match status" value="1"/>
</dbReference>
<protein>
    <recommendedName>
        <fullName evidence="6">Xylanolytic transcriptional activator regulatory domain-containing protein</fullName>
    </recommendedName>
</protein>
<dbReference type="SMART" id="SM00906">
    <property type="entry name" value="Fungal_trans"/>
    <property type="match status" value="1"/>
</dbReference>
<comment type="subcellular location">
    <subcellularLocation>
        <location evidence="1">Nucleus</location>
    </subcellularLocation>
</comment>
<sequence>ENPRPRIELSTPEKAISEPIPYDLAMDLIEAFFSHIQAWLPVFHKPRFMQNCAWSLQKTSDSLRNSGLEMKLLLNSMFALSARFSTSSHFASIPPLHRDTRFRDAAHEAYTALRGTKNPTLTYLQGCILFAFHAYTAEFNSPAWILTGVCVRLAYDLGLSEIDDESLEAGQVDDHVATEEMRRAWWLTWELDSFSSIITRRPFAIDRDDFTVNLPMADADWFSDRFVRSSPLVTSLDQAWTSLQDSENQNPRAWFLRANHLLSMLFTHMQRKRKDVGEGIKNFEKAFTCLKLSLPPSFHILRHRPGFEADNFANCNWIMGTHLTLMSAFSIIASISADKADKPSPLSGLNRSPDDSTRVRALTLSQLIGRWPVEYMTVAH</sequence>
<dbReference type="OrthoDB" id="3862662at2759"/>
<keyword evidence="3" id="KW-0805">Transcription regulation</keyword>
<evidence type="ECO:0000313" key="8">
    <source>
        <dbReference type="Proteomes" id="UP000244855"/>
    </source>
</evidence>
<dbReference type="Pfam" id="PF04082">
    <property type="entry name" value="Fungal_trans"/>
    <property type="match status" value="1"/>
</dbReference>
<dbReference type="EMBL" id="KZ805496">
    <property type="protein sequence ID" value="PVH95461.1"/>
    <property type="molecule type" value="Genomic_DNA"/>
</dbReference>
<evidence type="ECO:0000256" key="2">
    <source>
        <dbReference type="ARBA" id="ARBA00022723"/>
    </source>
</evidence>
<feature type="non-terminal residue" evidence="7">
    <location>
        <position position="1"/>
    </location>
</feature>
<feature type="domain" description="Xylanolytic transcriptional activator regulatory" evidence="6">
    <location>
        <begin position="143"/>
        <end position="221"/>
    </location>
</feature>
<dbReference type="InterPro" id="IPR007219">
    <property type="entry name" value="XnlR_reg_dom"/>
</dbReference>
<dbReference type="GO" id="GO:0003677">
    <property type="term" value="F:DNA binding"/>
    <property type="evidence" value="ECO:0007669"/>
    <property type="project" value="InterPro"/>
</dbReference>
<dbReference type="GO" id="GO:0005634">
    <property type="term" value="C:nucleus"/>
    <property type="evidence" value="ECO:0007669"/>
    <property type="project" value="UniProtKB-SubCell"/>
</dbReference>
<accession>A0A2V1DBP9</accession>
<dbReference type="Proteomes" id="UP000244855">
    <property type="component" value="Unassembled WGS sequence"/>
</dbReference>
<keyword evidence="5" id="KW-0539">Nucleus</keyword>
<keyword evidence="4" id="KW-0804">Transcription</keyword>
<reference evidence="7 8" key="1">
    <citation type="journal article" date="2018" name="Sci. Rep.">
        <title>Comparative genomics provides insights into the lifestyle and reveals functional heterogeneity of dark septate endophytic fungi.</title>
        <authorList>
            <person name="Knapp D.G."/>
            <person name="Nemeth J.B."/>
            <person name="Barry K."/>
            <person name="Hainaut M."/>
            <person name="Henrissat B."/>
            <person name="Johnson J."/>
            <person name="Kuo A."/>
            <person name="Lim J.H.P."/>
            <person name="Lipzen A."/>
            <person name="Nolan M."/>
            <person name="Ohm R.A."/>
            <person name="Tamas L."/>
            <person name="Grigoriev I.V."/>
            <person name="Spatafora J.W."/>
            <person name="Nagy L.G."/>
            <person name="Kovacs G.M."/>
        </authorList>
    </citation>
    <scope>NUCLEOTIDE SEQUENCE [LARGE SCALE GENOMIC DNA]</scope>
    <source>
        <strain evidence="7 8">DSE2036</strain>
    </source>
</reference>
<evidence type="ECO:0000313" key="7">
    <source>
        <dbReference type="EMBL" id="PVH95461.1"/>
    </source>
</evidence>
<dbReference type="GO" id="GO:0006351">
    <property type="term" value="P:DNA-templated transcription"/>
    <property type="evidence" value="ECO:0007669"/>
    <property type="project" value="InterPro"/>
</dbReference>
<dbReference type="GO" id="GO:0008270">
    <property type="term" value="F:zinc ion binding"/>
    <property type="evidence" value="ECO:0007669"/>
    <property type="project" value="InterPro"/>
</dbReference>